<organism evidence="2 3">
    <name type="scientific">Pleurodeles waltl</name>
    <name type="common">Iberian ribbed newt</name>
    <dbReference type="NCBI Taxonomy" id="8319"/>
    <lineage>
        <taxon>Eukaryota</taxon>
        <taxon>Metazoa</taxon>
        <taxon>Chordata</taxon>
        <taxon>Craniata</taxon>
        <taxon>Vertebrata</taxon>
        <taxon>Euteleostomi</taxon>
        <taxon>Amphibia</taxon>
        <taxon>Batrachia</taxon>
        <taxon>Caudata</taxon>
        <taxon>Salamandroidea</taxon>
        <taxon>Salamandridae</taxon>
        <taxon>Pleurodelinae</taxon>
        <taxon>Pleurodeles</taxon>
    </lineage>
</organism>
<sequence length="156" mass="16782">MGTTPTDVSRGAGPGMGPRPPLPFHYSWLPEKQGGRPPTRGRVVHPLYPRPPHVVPPAGEPDPRAAGPRPHPLLTPAAAAPPREARARTAVPHVDGDPRGTTPWVSKTLPRPLCTSPPTRPHTLPPPHLLTACFLAPPRIVEQASIALYSEKIFLR</sequence>
<evidence type="ECO:0000256" key="1">
    <source>
        <dbReference type="SAM" id="MobiDB-lite"/>
    </source>
</evidence>
<proteinExistence type="predicted"/>
<feature type="compositionally biased region" description="Low complexity" evidence="1">
    <location>
        <begin position="72"/>
        <end position="92"/>
    </location>
</feature>
<feature type="region of interest" description="Disordered" evidence="1">
    <location>
        <begin position="1"/>
        <end position="120"/>
    </location>
</feature>
<reference evidence="2" key="1">
    <citation type="journal article" date="2022" name="bioRxiv">
        <title>Sequencing and chromosome-scale assembly of the giantPleurodeles waltlgenome.</title>
        <authorList>
            <person name="Brown T."/>
            <person name="Elewa A."/>
            <person name="Iarovenko S."/>
            <person name="Subramanian E."/>
            <person name="Araus A.J."/>
            <person name="Petzold A."/>
            <person name="Susuki M."/>
            <person name="Suzuki K.-i.T."/>
            <person name="Hayashi T."/>
            <person name="Toyoda A."/>
            <person name="Oliveira C."/>
            <person name="Osipova E."/>
            <person name="Leigh N.D."/>
            <person name="Simon A."/>
            <person name="Yun M.H."/>
        </authorList>
    </citation>
    <scope>NUCLEOTIDE SEQUENCE</scope>
    <source>
        <strain evidence="2">20211129_DDA</strain>
        <tissue evidence="2">Liver</tissue>
    </source>
</reference>
<dbReference type="Proteomes" id="UP001066276">
    <property type="component" value="Chromosome 1_2"/>
</dbReference>
<evidence type="ECO:0000313" key="2">
    <source>
        <dbReference type="EMBL" id="KAJ1210480.1"/>
    </source>
</evidence>
<evidence type="ECO:0000313" key="3">
    <source>
        <dbReference type="Proteomes" id="UP001066276"/>
    </source>
</evidence>
<gene>
    <name evidence="2" type="ORF">NDU88_005844</name>
</gene>
<keyword evidence="3" id="KW-1185">Reference proteome</keyword>
<name>A0AAV7WDV4_PLEWA</name>
<dbReference type="EMBL" id="JANPWB010000002">
    <property type="protein sequence ID" value="KAJ1210480.1"/>
    <property type="molecule type" value="Genomic_DNA"/>
</dbReference>
<protein>
    <submittedName>
        <fullName evidence="2">Uncharacterized protein</fullName>
    </submittedName>
</protein>
<feature type="compositionally biased region" description="Pro residues" evidence="1">
    <location>
        <begin position="48"/>
        <end position="60"/>
    </location>
</feature>
<comment type="caution">
    <text evidence="2">The sequence shown here is derived from an EMBL/GenBank/DDBJ whole genome shotgun (WGS) entry which is preliminary data.</text>
</comment>
<accession>A0AAV7WDV4</accession>
<dbReference type="AlphaFoldDB" id="A0AAV7WDV4"/>